<evidence type="ECO:0000313" key="11">
    <source>
        <dbReference type="EMBL" id="GAA0742697.1"/>
    </source>
</evidence>
<dbReference type="Pfam" id="PF01554">
    <property type="entry name" value="MatE"/>
    <property type="match status" value="2"/>
</dbReference>
<keyword evidence="8 10" id="KW-0472">Membrane</keyword>
<keyword evidence="12" id="KW-1185">Reference proteome</keyword>
<evidence type="ECO:0000256" key="10">
    <source>
        <dbReference type="SAM" id="Phobius"/>
    </source>
</evidence>
<sequence length="458" mass="50541">MKKNMRMIMMEEGDITKTLFKLGIPMVVSMLVIALYNVVDTYFVSNLGTQQSAAVSVAFPLSFYFSGVGLTLGVGAASYISRLLGAKNFKKANKVASVAFYTAGIISIILMIVCFLFVEKILIFMGATETILPYALKYAHVFIVSMLFSTINVCAGNLAIAQGEAKITLKAMIFGSVLNIILDPIMIRSMDMGVKGAGLATLISQIVTTLVYFKFFFGKKSYVKMQLKEFKPTVQIYREIIKVGISMFLLQALTGFSMSLISKNASIYGDAEVSAMGIVLRIVTLGTNVIFGFMKGYQPFVGYNYGAGNYDRVKNITRNAIKWSTVYCIIWMVIVILFSNSIMRIMINDAEVIRIGTRALKVNTAMFFTFGFQFTYATLYLSMGKALAGGILNIGRQGLFLIPIIMILTKFLAFDGVIYAQPVADIISTLITIPLAIKVINELNRRVLLNKGEVLESE</sequence>
<feature type="transmembrane region" description="Helical" evidence="10">
    <location>
        <begin position="273"/>
        <end position="294"/>
    </location>
</feature>
<keyword evidence="6 10" id="KW-0812">Transmembrane</keyword>
<dbReference type="CDD" id="cd13143">
    <property type="entry name" value="MATE_MepA_like"/>
    <property type="match status" value="1"/>
</dbReference>
<feature type="transmembrane region" description="Helical" evidence="10">
    <location>
        <begin position="426"/>
        <end position="443"/>
    </location>
</feature>
<gene>
    <name evidence="11" type="ORF">GCM10008906_25540</name>
</gene>
<comment type="caution">
    <text evidence="11">The sequence shown here is derived from an EMBL/GenBank/DDBJ whole genome shotgun (WGS) entry which is preliminary data.</text>
</comment>
<evidence type="ECO:0000256" key="1">
    <source>
        <dbReference type="ARBA" id="ARBA00004651"/>
    </source>
</evidence>
<evidence type="ECO:0000256" key="8">
    <source>
        <dbReference type="ARBA" id="ARBA00023136"/>
    </source>
</evidence>
<feature type="transmembrane region" description="Helical" evidence="10">
    <location>
        <begin position="367"/>
        <end position="387"/>
    </location>
</feature>
<dbReference type="RefSeq" id="WP_343762038.1">
    <property type="nucleotide sequence ID" value="NZ_BAAACG010000010.1"/>
</dbReference>
<organism evidence="11 12">
    <name type="scientific">Clostridium oceanicum</name>
    <dbReference type="NCBI Taxonomy" id="1543"/>
    <lineage>
        <taxon>Bacteria</taxon>
        <taxon>Bacillati</taxon>
        <taxon>Bacillota</taxon>
        <taxon>Clostridia</taxon>
        <taxon>Eubacteriales</taxon>
        <taxon>Clostridiaceae</taxon>
        <taxon>Clostridium</taxon>
    </lineage>
</organism>
<comment type="subcellular location">
    <subcellularLocation>
        <location evidence="1">Cell membrane</location>
        <topology evidence="1">Multi-pass membrane protein</topology>
    </subcellularLocation>
</comment>
<feature type="transmembrane region" description="Helical" evidence="10">
    <location>
        <begin position="326"/>
        <end position="347"/>
    </location>
</feature>
<dbReference type="EMBL" id="BAAACG010000010">
    <property type="protein sequence ID" value="GAA0742697.1"/>
    <property type="molecule type" value="Genomic_DNA"/>
</dbReference>
<reference evidence="12" key="1">
    <citation type="journal article" date="2019" name="Int. J. Syst. Evol. Microbiol.">
        <title>The Global Catalogue of Microorganisms (GCM) 10K type strain sequencing project: providing services to taxonomists for standard genome sequencing and annotation.</title>
        <authorList>
            <consortium name="The Broad Institute Genomics Platform"/>
            <consortium name="The Broad Institute Genome Sequencing Center for Infectious Disease"/>
            <person name="Wu L."/>
            <person name="Ma J."/>
        </authorList>
    </citation>
    <scope>NUCLEOTIDE SEQUENCE [LARGE SCALE GENOMIC DNA]</scope>
    <source>
        <strain evidence="12">JCM 1407</strain>
    </source>
</reference>
<keyword evidence="4" id="KW-0813">Transport</keyword>
<evidence type="ECO:0000256" key="2">
    <source>
        <dbReference type="ARBA" id="ARBA00008417"/>
    </source>
</evidence>
<keyword evidence="9" id="KW-0046">Antibiotic resistance</keyword>
<evidence type="ECO:0000256" key="5">
    <source>
        <dbReference type="ARBA" id="ARBA00022475"/>
    </source>
</evidence>
<evidence type="ECO:0000313" key="12">
    <source>
        <dbReference type="Proteomes" id="UP001501510"/>
    </source>
</evidence>
<evidence type="ECO:0000256" key="9">
    <source>
        <dbReference type="ARBA" id="ARBA00023251"/>
    </source>
</evidence>
<feature type="transmembrane region" description="Helical" evidence="10">
    <location>
        <begin position="59"/>
        <end position="77"/>
    </location>
</feature>
<dbReference type="InterPro" id="IPR048279">
    <property type="entry name" value="MdtK-like"/>
</dbReference>
<dbReference type="PANTHER" id="PTHR43549:SF2">
    <property type="entry name" value="MULTIDRUG RESISTANCE PROTEIN NORM-RELATED"/>
    <property type="match status" value="1"/>
</dbReference>
<feature type="transmembrane region" description="Helical" evidence="10">
    <location>
        <begin position="239"/>
        <end position="261"/>
    </location>
</feature>
<proteinExistence type="inferred from homology"/>
<evidence type="ECO:0000256" key="7">
    <source>
        <dbReference type="ARBA" id="ARBA00022989"/>
    </source>
</evidence>
<feature type="transmembrane region" description="Helical" evidence="10">
    <location>
        <begin position="98"/>
        <end position="118"/>
    </location>
</feature>
<accession>A0ABP3UUB0</accession>
<dbReference type="NCBIfam" id="TIGR00797">
    <property type="entry name" value="matE"/>
    <property type="match status" value="1"/>
</dbReference>
<evidence type="ECO:0000256" key="4">
    <source>
        <dbReference type="ARBA" id="ARBA00022448"/>
    </source>
</evidence>
<name>A0ABP3UUB0_9CLOT</name>
<dbReference type="PANTHER" id="PTHR43549">
    <property type="entry name" value="MULTIDRUG RESISTANCE PROTEIN YPNP-RELATED"/>
    <property type="match status" value="1"/>
</dbReference>
<feature type="transmembrane region" description="Helical" evidence="10">
    <location>
        <begin position="138"/>
        <end position="160"/>
    </location>
</feature>
<dbReference type="PIRSF" id="PIRSF006603">
    <property type="entry name" value="DinF"/>
    <property type="match status" value="1"/>
</dbReference>
<feature type="transmembrane region" description="Helical" evidence="10">
    <location>
        <begin position="167"/>
        <end position="187"/>
    </location>
</feature>
<feature type="transmembrane region" description="Helical" evidence="10">
    <location>
        <begin position="20"/>
        <end position="39"/>
    </location>
</feature>
<comment type="similarity">
    <text evidence="2">Belongs to the multi antimicrobial extrusion (MATE) (TC 2.A.66.1) family. MepA subfamily.</text>
</comment>
<keyword evidence="5" id="KW-1003">Cell membrane</keyword>
<protein>
    <recommendedName>
        <fullName evidence="3">Multidrug export protein MepA</fullName>
    </recommendedName>
</protein>
<dbReference type="InterPro" id="IPR002528">
    <property type="entry name" value="MATE_fam"/>
</dbReference>
<dbReference type="Proteomes" id="UP001501510">
    <property type="component" value="Unassembled WGS sequence"/>
</dbReference>
<dbReference type="InterPro" id="IPR045070">
    <property type="entry name" value="MATE_MepA-like"/>
</dbReference>
<dbReference type="InterPro" id="IPR052031">
    <property type="entry name" value="Membrane_Transporter-Flippase"/>
</dbReference>
<evidence type="ECO:0000256" key="6">
    <source>
        <dbReference type="ARBA" id="ARBA00022692"/>
    </source>
</evidence>
<feature type="transmembrane region" description="Helical" evidence="10">
    <location>
        <begin position="199"/>
        <end position="218"/>
    </location>
</feature>
<evidence type="ECO:0000256" key="3">
    <source>
        <dbReference type="ARBA" id="ARBA00022106"/>
    </source>
</evidence>
<keyword evidence="7 10" id="KW-1133">Transmembrane helix</keyword>